<dbReference type="Proteomes" id="UP000251213">
    <property type="component" value="Unassembled WGS sequence"/>
</dbReference>
<evidence type="ECO:0000313" key="9">
    <source>
        <dbReference type="Proteomes" id="UP000251213"/>
    </source>
</evidence>
<reference evidence="8 9" key="2">
    <citation type="submission" date="2018-06" db="EMBL/GenBank/DDBJ databases">
        <authorList>
            <person name="Zhirakovskaya E."/>
        </authorList>
    </citation>
    <scope>NUCLEOTIDE SEQUENCE [LARGE SCALE GENOMIC DNA]</scope>
    <source>
        <strain evidence="8 9">FBKL4.011</strain>
    </source>
</reference>
<dbReference type="SUPFAM" id="SSF46609">
    <property type="entry name" value="Fe,Mn superoxide dismutase (SOD), N-terminal domain"/>
    <property type="match status" value="1"/>
</dbReference>
<dbReference type="Pfam" id="PF00081">
    <property type="entry name" value="Sod_Fe_N"/>
    <property type="match status" value="1"/>
</dbReference>
<keyword evidence="9" id="KW-1185">Reference proteome</keyword>
<dbReference type="InterPro" id="IPR001189">
    <property type="entry name" value="Mn/Fe_SOD"/>
</dbReference>
<evidence type="ECO:0000313" key="8">
    <source>
        <dbReference type="EMBL" id="RAL26548.1"/>
    </source>
</evidence>
<dbReference type="Gene3D" id="3.55.40.20">
    <property type="entry name" value="Iron/manganese superoxide dismutase, C-terminal domain"/>
    <property type="match status" value="1"/>
</dbReference>
<dbReference type="GO" id="GO:0046872">
    <property type="term" value="F:metal ion binding"/>
    <property type="evidence" value="ECO:0007669"/>
    <property type="project" value="UniProtKB-KW"/>
</dbReference>
<dbReference type="EC" id="1.15.1.1" evidence="2"/>
<dbReference type="AlphaFoldDB" id="A0A364K8E5"/>
<dbReference type="FunFam" id="3.55.40.20:FF:000004">
    <property type="entry name" value="Superoxide dismutase [Fe]"/>
    <property type="match status" value="1"/>
</dbReference>
<feature type="region of interest" description="Disordered" evidence="5">
    <location>
        <begin position="97"/>
        <end position="121"/>
    </location>
</feature>
<dbReference type="SUPFAM" id="SSF54719">
    <property type="entry name" value="Fe,Mn superoxide dismutase (SOD), C-terminal domain"/>
    <property type="match status" value="1"/>
</dbReference>
<keyword evidence="4" id="KW-0560">Oxidoreductase</keyword>
<dbReference type="PANTHER" id="PTHR11404">
    <property type="entry name" value="SUPEROXIDE DISMUTASE 2"/>
    <property type="match status" value="1"/>
</dbReference>
<evidence type="ECO:0000259" key="6">
    <source>
        <dbReference type="Pfam" id="PF00081"/>
    </source>
</evidence>
<feature type="domain" description="Manganese/iron superoxide dismutase C-terminal" evidence="7">
    <location>
        <begin position="208"/>
        <end position="310"/>
    </location>
</feature>
<reference evidence="8 9" key="1">
    <citation type="submission" date="2018-06" db="EMBL/GenBank/DDBJ databases">
        <title>Thermoflavimicrobium daqus sp. nov., a thermophilic microbe isolated from Moutai-flavour Daqu.</title>
        <authorList>
            <person name="Wang X."/>
            <person name="Zhou H."/>
        </authorList>
    </citation>
    <scope>NUCLEOTIDE SEQUENCE [LARGE SCALE GENOMIC DNA]</scope>
    <source>
        <strain evidence="8 9">FBKL4.011</strain>
    </source>
</reference>
<dbReference type="PANTHER" id="PTHR11404:SF6">
    <property type="entry name" value="SUPEROXIDE DISMUTASE [MN], MITOCHONDRIAL"/>
    <property type="match status" value="1"/>
</dbReference>
<dbReference type="EMBL" id="QJKK01000001">
    <property type="protein sequence ID" value="RAL26548.1"/>
    <property type="molecule type" value="Genomic_DNA"/>
</dbReference>
<dbReference type="OrthoDB" id="9803125at2"/>
<comment type="similarity">
    <text evidence="1">Belongs to the iron/manganese superoxide dismutase family.</text>
</comment>
<gene>
    <name evidence="8" type="ORF">DL897_00395</name>
</gene>
<dbReference type="FunFam" id="1.10.287.990:FF:000001">
    <property type="entry name" value="Superoxide dismutase"/>
    <property type="match status" value="1"/>
</dbReference>
<dbReference type="InterPro" id="IPR019832">
    <property type="entry name" value="Mn/Fe_SOD_C"/>
</dbReference>
<evidence type="ECO:0000256" key="2">
    <source>
        <dbReference type="ARBA" id="ARBA00012682"/>
    </source>
</evidence>
<accession>A0A364K8E5</accession>
<dbReference type="InterPro" id="IPR019831">
    <property type="entry name" value="Mn/Fe_SOD_N"/>
</dbReference>
<feature type="domain" description="Manganese/iron superoxide dismutase N-terminal" evidence="6">
    <location>
        <begin position="120"/>
        <end position="200"/>
    </location>
</feature>
<dbReference type="InterPro" id="IPR019833">
    <property type="entry name" value="Mn/Fe_SOD_BS"/>
</dbReference>
<evidence type="ECO:0000256" key="5">
    <source>
        <dbReference type="SAM" id="MobiDB-lite"/>
    </source>
</evidence>
<comment type="caution">
    <text evidence="8">The sequence shown here is derived from an EMBL/GenBank/DDBJ whole genome shotgun (WGS) entry which is preliminary data.</text>
</comment>
<evidence type="ECO:0000256" key="3">
    <source>
        <dbReference type="ARBA" id="ARBA00022723"/>
    </source>
</evidence>
<protein>
    <recommendedName>
        <fullName evidence="2">superoxide dismutase</fullName>
        <ecNumber evidence="2">1.15.1.1</ecNumber>
    </recommendedName>
</protein>
<evidence type="ECO:0000259" key="7">
    <source>
        <dbReference type="Pfam" id="PF02777"/>
    </source>
</evidence>
<name>A0A364K8E5_9BACL</name>
<dbReference type="Gene3D" id="1.10.287.990">
    <property type="entry name" value="Fe,Mn superoxide dismutase (SOD) domain"/>
    <property type="match status" value="1"/>
</dbReference>
<dbReference type="PRINTS" id="PR01703">
    <property type="entry name" value="MNSODISMTASE"/>
</dbReference>
<evidence type="ECO:0000256" key="4">
    <source>
        <dbReference type="ARBA" id="ARBA00023002"/>
    </source>
</evidence>
<dbReference type="InterPro" id="IPR036324">
    <property type="entry name" value="Mn/Fe_SOD_N_sf"/>
</dbReference>
<proteinExistence type="inferred from homology"/>
<dbReference type="InterPro" id="IPR050265">
    <property type="entry name" value="Fe/Mn_Superoxide_Dismutase"/>
</dbReference>
<keyword evidence="3" id="KW-0479">Metal-binding</keyword>
<dbReference type="Pfam" id="PF02777">
    <property type="entry name" value="Sod_Fe_C"/>
    <property type="match status" value="1"/>
</dbReference>
<organism evidence="8 9">
    <name type="scientific">Thermoflavimicrobium daqui</name>
    <dbReference type="NCBI Taxonomy" id="2137476"/>
    <lineage>
        <taxon>Bacteria</taxon>
        <taxon>Bacillati</taxon>
        <taxon>Bacillota</taxon>
        <taxon>Bacilli</taxon>
        <taxon>Bacillales</taxon>
        <taxon>Thermoactinomycetaceae</taxon>
        <taxon>Thermoflavimicrobium</taxon>
    </lineage>
</organism>
<dbReference type="PROSITE" id="PS00088">
    <property type="entry name" value="SOD_MN"/>
    <property type="match status" value="1"/>
</dbReference>
<sequence>MYPTWEYSLFKKSILNSIDLCQKWIQQQQNHISDESTLSELNQLATQLQQIESMAASPISYPAQLYNWLDETIRLQKRVKKWIQQEAMPATTLIASEQTEDHPDSSSSLHQKSKRVPIGQHQLPPLPYPYDALEPYIDEKTMRLHHDEHHRSYVEGLNQAEKMLERARQSGNFKLVKHWARELAFHGAGHYLHTLFWETMNPKGGGKPTGPLLKQIECDFGSFPAFQKHFTEAADKVEGGGWAILVWSPRSHRLEILQAEKHQNLSQWDVIPLLPLDVWEHAYYLKYPNKRKQYINAWWHIVYWPKVQKRWEVARHVLWKPF</sequence>
<evidence type="ECO:0000256" key="1">
    <source>
        <dbReference type="ARBA" id="ARBA00008714"/>
    </source>
</evidence>
<dbReference type="GO" id="GO:0004784">
    <property type="term" value="F:superoxide dismutase activity"/>
    <property type="evidence" value="ECO:0007669"/>
    <property type="project" value="UniProtKB-EC"/>
</dbReference>
<dbReference type="InterPro" id="IPR036314">
    <property type="entry name" value="SOD_C_sf"/>
</dbReference>
<dbReference type="RefSeq" id="WP_113657154.1">
    <property type="nucleotide sequence ID" value="NZ_KZ845663.1"/>
</dbReference>